<reference evidence="2 3" key="1">
    <citation type="submission" date="2017-09" db="EMBL/GenBank/DDBJ databases">
        <title>Depth-based differentiation of microbial function through sediment-hosted aquifers and enrichment of novel symbionts in the deep terrestrial subsurface.</title>
        <authorList>
            <person name="Probst A.J."/>
            <person name="Ladd B."/>
            <person name="Jarett J.K."/>
            <person name="Geller-Mcgrath D.E."/>
            <person name="Sieber C.M."/>
            <person name="Emerson J.B."/>
            <person name="Anantharaman K."/>
            <person name="Thomas B.C."/>
            <person name="Malmstrom R."/>
            <person name="Stieglmeier M."/>
            <person name="Klingl A."/>
            <person name="Woyke T."/>
            <person name="Ryan C.M."/>
            <person name="Banfield J.F."/>
        </authorList>
    </citation>
    <scope>NUCLEOTIDE SEQUENCE [LARGE SCALE GENOMIC DNA]</scope>
    <source>
        <strain evidence="2">CG11_big_fil_rev_8_21_14_0_20_42_13</strain>
    </source>
</reference>
<evidence type="ECO:0000313" key="3">
    <source>
        <dbReference type="Proteomes" id="UP000229641"/>
    </source>
</evidence>
<evidence type="ECO:0000256" key="1">
    <source>
        <dbReference type="SAM" id="Phobius"/>
    </source>
</evidence>
<accession>A0A2H0LYD2</accession>
<dbReference type="SUPFAM" id="SSF53756">
    <property type="entry name" value="UDP-Glycosyltransferase/glycogen phosphorylase"/>
    <property type="match status" value="1"/>
</dbReference>
<keyword evidence="1" id="KW-0812">Transmembrane</keyword>
<keyword evidence="1" id="KW-1133">Transmembrane helix</keyword>
<comment type="caution">
    <text evidence="2">The sequence shown here is derived from an EMBL/GenBank/DDBJ whole genome shotgun (WGS) entry which is preliminary data.</text>
</comment>
<dbReference type="EMBL" id="PCWA01000045">
    <property type="protein sequence ID" value="PIQ89398.1"/>
    <property type="molecule type" value="Genomic_DNA"/>
</dbReference>
<name>A0A2H0LYD2_9BACT</name>
<dbReference type="AlphaFoldDB" id="A0A2H0LYD2"/>
<evidence type="ECO:0000313" key="2">
    <source>
        <dbReference type="EMBL" id="PIQ89398.1"/>
    </source>
</evidence>
<organism evidence="2 3">
    <name type="scientific">Candidatus Ghiorseimicrobium undicola</name>
    <dbReference type="NCBI Taxonomy" id="1974746"/>
    <lineage>
        <taxon>Bacteria</taxon>
        <taxon>Pseudomonadati</taxon>
        <taxon>Candidatus Omnitrophota</taxon>
        <taxon>Candidatus Ghiorseimicrobium</taxon>
    </lineage>
</organism>
<feature type="transmembrane region" description="Helical" evidence="1">
    <location>
        <begin position="153"/>
        <end position="178"/>
    </location>
</feature>
<protein>
    <submittedName>
        <fullName evidence="2">Uncharacterized protein</fullName>
    </submittedName>
</protein>
<dbReference type="Proteomes" id="UP000229641">
    <property type="component" value="Unassembled WGS sequence"/>
</dbReference>
<proteinExistence type="predicted"/>
<gene>
    <name evidence="2" type="ORF">COV72_03385</name>
</gene>
<keyword evidence="1" id="KW-0472">Membrane</keyword>
<sequence length="601" mass="69910">MKIFFSNIPKKIEFFARNLKGISAYFILSDSVNIKRIESFLSNIKGLRCIDKNAFLKNYTFKADYIEFIARLNQAQEAFDWNALNLSTKSRLSFDFYYRLFYASIIKGVIDTGGYDNLIVVSDDYALAQQVKMFSRQSGHSFNLALRVSGKRYISMLCFFLPVSVFFVFLRTLFYAFAAKIMLSPRVKREHNGYLIKTLLSHYSFDTNGDFKDIYFHRLVNYFKKKQINFIIDATIFKPYLRNIIKVKRERKNFIIIPREAYLSYLDIIKCFLVSLRRFFGKFDIKSGLLIGNVDLSSLVASEIQKECASKDFFLNLLEYYSMKSFIKNVKFNKVIYPFEHRSWESMLIFAIREARFPSSVIGYQHTSIAPKHTNFILGKNEWKNAILPDRIISMGKITKGIMENYGSFPPEILEAGPALRQEIVAEGVCQKDVSGMRNILVAMTTDTDEYRKMMGFIKEAFSADNYFKVRIRPHPLAYLEGAPKEYNFSSVNFEFDYDKNLVNSLSWADIVFYCSSTVSIEAIQRGIPIVYVDFGEDLCPDPLFELSDFKWRVSKPEKVLDALTRIKQMPIERFNLAKNKARSYACEYIYPSTEDNLAVF</sequence>